<dbReference type="AlphaFoldDB" id="A0A2M8LW33"/>
<dbReference type="GO" id="GO:0008641">
    <property type="term" value="F:ubiquitin-like modifier activating enzyme activity"/>
    <property type="evidence" value="ECO:0007669"/>
    <property type="project" value="InterPro"/>
</dbReference>
<comment type="caution">
    <text evidence="3">The sequence shown here is derived from an EMBL/GenBank/DDBJ whole genome shotgun (WGS) entry which is preliminary data.</text>
</comment>
<dbReference type="InterPro" id="IPR000594">
    <property type="entry name" value="ThiF_NAD_FAD-bd"/>
</dbReference>
<sequence>MHPMIKPALRRAWRDRHTVRYGVTPAHAVLLGPLDTATGGFLELFDGTRSLPQLRRAAEGMGLAADTADRLVARLTAAGLLDDATAHRRAAARVDDRLRPDLGSLSVLRPEPGGAVRRLAARAEARVQVRGAGRVGAAVAALLSAAGVGRVEVVDGGCVAPWDTAPGGVAADQCGQRRTSAADRAVRRAAPGSRRAGPDPAAPDPGTALVVIAPRDGLAAYAPDQAAAEELVGAGRPHLYAGVVEGTGFVGPLVLPGATACAGCLMLGYADREPAWPLLVAQWRSARRSGVPACDVALAAVVAGATAGCALDFLDGDESWATDSRHLWTLPRLRSGAEPVPPHPECPCGAVSVSAPVPAPVSAAASASASATDSVPGGRPLSAEEARRSTMAT</sequence>
<proteinExistence type="predicted"/>
<evidence type="ECO:0000313" key="3">
    <source>
        <dbReference type="EMBL" id="PJE96160.1"/>
    </source>
</evidence>
<feature type="domain" description="THIF-type NAD/FAD binding fold" evidence="2">
    <location>
        <begin position="124"/>
        <end position="327"/>
    </location>
</feature>
<feature type="region of interest" description="Disordered" evidence="1">
    <location>
        <begin position="180"/>
        <end position="205"/>
    </location>
</feature>
<dbReference type="Gene3D" id="3.40.50.720">
    <property type="entry name" value="NAD(P)-binding Rossmann-like Domain"/>
    <property type="match status" value="1"/>
</dbReference>
<dbReference type="Proteomes" id="UP000230407">
    <property type="component" value="Unassembled WGS sequence"/>
</dbReference>
<protein>
    <recommendedName>
        <fullName evidence="2">THIF-type NAD/FAD binding fold domain-containing protein</fullName>
    </recommendedName>
</protein>
<dbReference type="InterPro" id="IPR035985">
    <property type="entry name" value="Ubiquitin-activating_enz"/>
</dbReference>
<evidence type="ECO:0000256" key="1">
    <source>
        <dbReference type="SAM" id="MobiDB-lite"/>
    </source>
</evidence>
<name>A0A2M8LW33_9ACTN</name>
<dbReference type="Pfam" id="PF00899">
    <property type="entry name" value="ThiF"/>
    <property type="match status" value="1"/>
</dbReference>
<reference evidence="3 4" key="1">
    <citation type="submission" date="2017-11" db="EMBL/GenBank/DDBJ databases">
        <title>Streptomyces carmine sp. nov., a novel actinomycete isolated from Sophora alopecuroides in Xinjiang, China.</title>
        <authorList>
            <person name="Wang Y."/>
            <person name="Luo X."/>
            <person name="Wan C."/>
            <person name="Zhang L."/>
        </authorList>
    </citation>
    <scope>NUCLEOTIDE SEQUENCE [LARGE SCALE GENOMIC DNA]</scope>
    <source>
        <strain evidence="3 4">TRM SA0054</strain>
    </source>
</reference>
<evidence type="ECO:0000313" key="4">
    <source>
        <dbReference type="Proteomes" id="UP000230407"/>
    </source>
</evidence>
<dbReference type="EMBL" id="PGGW01000060">
    <property type="protein sequence ID" value="PJE96160.1"/>
    <property type="molecule type" value="Genomic_DNA"/>
</dbReference>
<accession>A0A2M8LW33</accession>
<feature type="compositionally biased region" description="Basic and acidic residues" evidence="1">
    <location>
        <begin position="382"/>
        <end position="393"/>
    </location>
</feature>
<organism evidence="3 4">
    <name type="scientific">Streptomyces carminius</name>
    <dbReference type="NCBI Taxonomy" id="2665496"/>
    <lineage>
        <taxon>Bacteria</taxon>
        <taxon>Bacillati</taxon>
        <taxon>Actinomycetota</taxon>
        <taxon>Actinomycetes</taxon>
        <taxon>Kitasatosporales</taxon>
        <taxon>Streptomycetaceae</taxon>
        <taxon>Streptomyces</taxon>
    </lineage>
</organism>
<evidence type="ECO:0000259" key="2">
    <source>
        <dbReference type="Pfam" id="PF00899"/>
    </source>
</evidence>
<gene>
    <name evidence="3" type="ORF">CUT44_20495</name>
</gene>
<feature type="compositionally biased region" description="Low complexity" evidence="1">
    <location>
        <begin position="188"/>
        <end position="205"/>
    </location>
</feature>
<feature type="compositionally biased region" description="Low complexity" evidence="1">
    <location>
        <begin position="362"/>
        <end position="371"/>
    </location>
</feature>
<feature type="region of interest" description="Disordered" evidence="1">
    <location>
        <begin position="362"/>
        <end position="393"/>
    </location>
</feature>
<keyword evidence="4" id="KW-1185">Reference proteome</keyword>
<dbReference type="SUPFAM" id="SSF69572">
    <property type="entry name" value="Activating enzymes of the ubiquitin-like proteins"/>
    <property type="match status" value="1"/>
</dbReference>